<evidence type="ECO:0000256" key="4">
    <source>
        <dbReference type="ARBA" id="ARBA00023242"/>
    </source>
</evidence>
<feature type="compositionally biased region" description="Low complexity" evidence="5">
    <location>
        <begin position="540"/>
        <end position="550"/>
    </location>
</feature>
<accession>Q2H1T4</accession>
<gene>
    <name evidence="8" type="ORF">CHGG_04262</name>
</gene>
<dbReference type="InParanoid" id="Q2H1T4"/>
<proteinExistence type="inferred from homology"/>
<dbReference type="PANTHER" id="PTHR12202">
    <property type="entry name" value="ESF1 HOMOLOG"/>
    <property type="match status" value="1"/>
</dbReference>
<evidence type="ECO:0000256" key="3">
    <source>
        <dbReference type="ARBA" id="ARBA00023054"/>
    </source>
</evidence>
<dbReference type="HOGENOM" id="CLU_010564_0_1_1"/>
<feature type="compositionally biased region" description="Basic and acidic residues" evidence="5">
    <location>
        <begin position="212"/>
        <end position="221"/>
    </location>
</feature>
<feature type="compositionally biased region" description="Basic and acidic residues" evidence="5">
    <location>
        <begin position="102"/>
        <end position="112"/>
    </location>
</feature>
<evidence type="ECO:0000256" key="2">
    <source>
        <dbReference type="ARBA" id="ARBA00009087"/>
    </source>
</evidence>
<feature type="domain" description="ESF1 RRM" evidence="7">
    <location>
        <begin position="169"/>
        <end position="320"/>
    </location>
</feature>
<dbReference type="GO" id="GO:0005730">
    <property type="term" value="C:nucleolus"/>
    <property type="evidence" value="ECO:0007669"/>
    <property type="project" value="UniProtKB-SubCell"/>
</dbReference>
<dbReference type="GO" id="GO:0003723">
    <property type="term" value="F:RNA binding"/>
    <property type="evidence" value="ECO:0007669"/>
    <property type="project" value="TreeGrafter"/>
</dbReference>
<feature type="compositionally biased region" description="Basic and acidic residues" evidence="5">
    <location>
        <begin position="560"/>
        <end position="573"/>
    </location>
</feature>
<feature type="region of interest" description="Disordered" evidence="5">
    <location>
        <begin position="1"/>
        <end position="23"/>
    </location>
</feature>
<feature type="region of interest" description="Disordered" evidence="5">
    <location>
        <begin position="212"/>
        <end position="250"/>
    </location>
</feature>
<feature type="region of interest" description="Disordered" evidence="5">
    <location>
        <begin position="684"/>
        <end position="703"/>
    </location>
</feature>
<feature type="region of interest" description="Disordered" evidence="5">
    <location>
        <begin position="708"/>
        <end position="728"/>
    </location>
</feature>
<feature type="compositionally biased region" description="Acidic residues" evidence="5">
    <location>
        <begin position="222"/>
        <end position="239"/>
    </location>
</feature>
<evidence type="ECO:0000259" key="6">
    <source>
        <dbReference type="Pfam" id="PF08159"/>
    </source>
</evidence>
<name>Q2H1T4_CHAGB</name>
<evidence type="ECO:0000259" key="7">
    <source>
        <dbReference type="Pfam" id="PF25121"/>
    </source>
</evidence>
<dbReference type="GO" id="GO:0006364">
    <property type="term" value="P:rRNA processing"/>
    <property type="evidence" value="ECO:0007669"/>
    <property type="project" value="InterPro"/>
</dbReference>
<keyword evidence="4" id="KW-0539">Nucleus</keyword>
<dbReference type="VEuPathDB" id="FungiDB:CHGG_04262"/>
<dbReference type="InterPro" id="IPR039754">
    <property type="entry name" value="Esf1"/>
</dbReference>
<evidence type="ECO:0000256" key="5">
    <source>
        <dbReference type="SAM" id="MobiDB-lite"/>
    </source>
</evidence>
<feature type="compositionally biased region" description="Basic residues" evidence="5">
    <location>
        <begin position="574"/>
        <end position="584"/>
    </location>
</feature>
<dbReference type="AlphaFoldDB" id="Q2H1T4"/>
<keyword evidence="3" id="KW-0175">Coiled coil</keyword>
<evidence type="ECO:0000313" key="8">
    <source>
        <dbReference type="EMBL" id="EAQ87643.1"/>
    </source>
</evidence>
<reference evidence="9" key="1">
    <citation type="journal article" date="2015" name="Genome Announc.">
        <title>Draft genome sequence of the cellulolytic fungus Chaetomium globosum.</title>
        <authorList>
            <person name="Cuomo C.A."/>
            <person name="Untereiner W.A."/>
            <person name="Ma L.-J."/>
            <person name="Grabherr M."/>
            <person name="Birren B.W."/>
        </authorList>
    </citation>
    <scope>NUCLEOTIDE SEQUENCE [LARGE SCALE GENOMIC DNA]</scope>
    <source>
        <strain evidence="9">ATCC 6205 / CBS 148.51 / DSM 1962 / NBRC 6347 / NRRL 1970</strain>
    </source>
</reference>
<feature type="compositionally biased region" description="Basic and acidic residues" evidence="5">
    <location>
        <begin position="480"/>
        <end position="494"/>
    </location>
</feature>
<dbReference type="PANTHER" id="PTHR12202:SF0">
    <property type="entry name" value="ESF1 HOMOLOG"/>
    <property type="match status" value="1"/>
</dbReference>
<feature type="compositionally biased region" description="Acidic residues" evidence="5">
    <location>
        <begin position="383"/>
        <end position="402"/>
    </location>
</feature>
<feature type="compositionally biased region" description="Low complexity" evidence="5">
    <location>
        <begin position="684"/>
        <end position="700"/>
    </location>
</feature>
<evidence type="ECO:0000313" key="9">
    <source>
        <dbReference type="Proteomes" id="UP000001056"/>
    </source>
</evidence>
<dbReference type="eggNOG" id="KOG2318">
    <property type="taxonomic scope" value="Eukaryota"/>
</dbReference>
<dbReference type="InterPro" id="IPR012580">
    <property type="entry name" value="NUC153"/>
</dbReference>
<feature type="compositionally biased region" description="Acidic residues" evidence="5">
    <location>
        <begin position="82"/>
        <end position="101"/>
    </location>
</feature>
<evidence type="ECO:0000256" key="1">
    <source>
        <dbReference type="ARBA" id="ARBA00004604"/>
    </source>
</evidence>
<organism evidence="8 9">
    <name type="scientific">Chaetomium globosum (strain ATCC 6205 / CBS 148.51 / DSM 1962 / NBRC 6347 / NRRL 1970)</name>
    <name type="common">Soil fungus</name>
    <dbReference type="NCBI Taxonomy" id="306901"/>
    <lineage>
        <taxon>Eukaryota</taxon>
        <taxon>Fungi</taxon>
        <taxon>Dikarya</taxon>
        <taxon>Ascomycota</taxon>
        <taxon>Pezizomycotina</taxon>
        <taxon>Sordariomycetes</taxon>
        <taxon>Sordariomycetidae</taxon>
        <taxon>Sordariales</taxon>
        <taxon>Chaetomiaceae</taxon>
        <taxon>Chaetomium</taxon>
    </lineage>
</organism>
<dbReference type="OMA" id="DHDFAID"/>
<dbReference type="RefSeq" id="XP_001223476.1">
    <property type="nucleotide sequence ID" value="XM_001223475.1"/>
</dbReference>
<dbReference type="InterPro" id="IPR056750">
    <property type="entry name" value="RRM_ESF1"/>
</dbReference>
<feature type="compositionally biased region" description="Acidic residues" evidence="5">
    <location>
        <begin position="127"/>
        <end position="147"/>
    </location>
</feature>
<dbReference type="Proteomes" id="UP000001056">
    <property type="component" value="Unassembled WGS sequence"/>
</dbReference>
<comment type="subcellular location">
    <subcellularLocation>
        <location evidence="1">Nucleus</location>
        <location evidence="1">Nucleolus</location>
    </subcellularLocation>
</comment>
<feature type="domain" description="NUC153" evidence="6">
    <location>
        <begin position="603"/>
        <end position="631"/>
    </location>
</feature>
<dbReference type="EMBL" id="CH408032">
    <property type="protein sequence ID" value="EAQ87643.1"/>
    <property type="molecule type" value="Genomic_DNA"/>
</dbReference>
<keyword evidence="9" id="KW-1185">Reference proteome</keyword>
<dbReference type="GeneID" id="4393032"/>
<feature type="compositionally biased region" description="Basic and acidic residues" evidence="5">
    <location>
        <begin position="521"/>
        <end position="535"/>
    </location>
</feature>
<feature type="region of interest" description="Disordered" evidence="5">
    <location>
        <begin position="636"/>
        <end position="669"/>
    </location>
</feature>
<sequence length="899" mass="98194">MPKSKPTKRESASADRIADSRFASFETDPRYQLPSKKNLKTKLDKRFSRVLKDADFVATARVDRYGRKLKTDTKKKALERLYEDEEEEEEKDGDAKVEDDDIVRRELEKADTAYDPARNGGFSSSESDSDSDGQSDSEEAPEAEDGVEESRPGIRLRRDKQEVEEGEVTRRFAVVNIDWDHIKSMDLLALFSSFVPVGGRIEKVSIYPSEFGKERMQHDEADSASESEDDDDAAEDSDEEVRKELLQEGNDQDFDSDALRTYQLDRLRYHYAVVVCSDPNTAHKIYDATDGSEYLSSSNFLDLRFIPDDVTFDDEPRDECDSVPAGYKPVEFVTDALQHSKVKLTWDMHPEEVSRKESINKAFTGSRSDIAENDLRAYLASDSESEGEEADEAPPEAEDAEEAPLSKKELARRKMRAALGLGDEPAPKASKSGPVGEMQITFAPALSGKPEKEAVEETTIEKYKRKEKERKEKKKAMAIAKREGVEPEMVHEEQAEGGGDDLGFDDPFFTSEAVQPSKTAMRKEERLKKRAAKEQEEAENAAQRAQLELLMADESGGGAHLDHFDMKDITRAEKQKKKGKKKGKKGAEDQGGLQEDFNMDVEDARFKAVFENHEFAIDPSNPKYKATQGMKKLLEEGRKKRKAGPNESPSDKKDQRSAKKAKGGGDLELSSLADANAATATIAVGSPSTPARPSPAAVAGGMLGSGVGGGGGGAGAGSRRSRGCRSSRASGDWGWGGVLRWWWWWWGGGCGSRGGWVGVGRGAASVKPVLGVVVVIAARFGGGLRLGLGDGEWRDVGVAARGQRSGWISGVVAQVLGLLGLGCVWVAEVNAFPGCMLGCVAGHGVGAGDIVLSRLTEVVRILSLHLGGGRVGLSRALWRLARPGRPSRVVGLAEGRWRG</sequence>
<dbReference type="Pfam" id="PF08159">
    <property type="entry name" value="NUC153"/>
    <property type="match status" value="1"/>
</dbReference>
<dbReference type="FunCoup" id="Q2H1T4">
    <property type="interactions" value="974"/>
</dbReference>
<dbReference type="OrthoDB" id="431825at2759"/>
<dbReference type="STRING" id="306901.Q2H1T4"/>
<feature type="compositionally biased region" description="Basic and acidic residues" evidence="5">
    <location>
        <begin position="7"/>
        <end position="19"/>
    </location>
</feature>
<dbReference type="Pfam" id="PF25121">
    <property type="entry name" value="RRM_ESF1"/>
    <property type="match status" value="1"/>
</dbReference>
<comment type="similarity">
    <text evidence="2">Belongs to the ESF1 family.</text>
</comment>
<feature type="region of interest" description="Disordered" evidence="5">
    <location>
        <begin position="75"/>
        <end position="162"/>
    </location>
</feature>
<feature type="region of interest" description="Disordered" evidence="5">
    <location>
        <begin position="465"/>
        <end position="598"/>
    </location>
</feature>
<protein>
    <submittedName>
        <fullName evidence="8">Uncharacterized protein</fullName>
    </submittedName>
</protein>
<feature type="region of interest" description="Disordered" evidence="5">
    <location>
        <begin position="380"/>
        <end position="408"/>
    </location>
</feature>